<accession>A0A7X0ECX4</accession>
<organism evidence="10 11">
    <name type="scientific">Nitrospirillum iridis</name>
    <dbReference type="NCBI Taxonomy" id="765888"/>
    <lineage>
        <taxon>Bacteria</taxon>
        <taxon>Pseudomonadati</taxon>
        <taxon>Pseudomonadota</taxon>
        <taxon>Alphaproteobacteria</taxon>
        <taxon>Rhodospirillales</taxon>
        <taxon>Azospirillaceae</taxon>
        <taxon>Nitrospirillum</taxon>
    </lineage>
</organism>
<dbReference type="GO" id="GO:0005886">
    <property type="term" value="C:plasma membrane"/>
    <property type="evidence" value="ECO:0007669"/>
    <property type="project" value="UniProtKB-SubCell"/>
</dbReference>
<dbReference type="Pfam" id="PF00854">
    <property type="entry name" value="PTR2"/>
    <property type="match status" value="2"/>
</dbReference>
<comment type="subcellular location">
    <subcellularLocation>
        <location evidence="1">Cell membrane</location>
        <topology evidence="1">Multi-pass membrane protein</topology>
    </subcellularLocation>
</comment>
<dbReference type="InterPro" id="IPR036259">
    <property type="entry name" value="MFS_trans_sf"/>
</dbReference>
<comment type="caution">
    <text evidence="10">The sequence shown here is derived from an EMBL/GenBank/DDBJ whole genome shotgun (WGS) entry which is preliminary data.</text>
</comment>
<dbReference type="InterPro" id="IPR000109">
    <property type="entry name" value="POT_fam"/>
</dbReference>
<feature type="transmembrane region" description="Helical" evidence="8">
    <location>
        <begin position="241"/>
        <end position="259"/>
    </location>
</feature>
<evidence type="ECO:0000256" key="5">
    <source>
        <dbReference type="ARBA" id="ARBA00022856"/>
    </source>
</evidence>
<evidence type="ECO:0000256" key="6">
    <source>
        <dbReference type="ARBA" id="ARBA00022989"/>
    </source>
</evidence>
<sequence>MKIAMGRRSEFLGHPRGLLVLAGTELWDRISFSGMQAILVLYMVERLFLPEHVANIVGFVTLRRTIEYATGALTPQGLATQIFGLYVGLTYLTPAAGGFVGDRVLGRSRSVILGALLMTAGHFCMAFEASFLLALLLLIVGAGFLRGNLTPQVSELYPLQDKRRSVAFQIYFSMVSIGAFVAPLVTGLLAQTYDWDMAFGFAGVGMLVGLIVYVGGYRTLPRTAPPRNFAARRQLTPAERRVVISLLAILPKATLFWVAQAQIWNTYNLWVRDHVNLQLGSLTVPVPWLQALDGLAALVTLPALLLLWRWQGRKGRAPDDYKKMVVGLFLFAASVGILAAAQALTGASGKIPLIVPVAFHFASNVAWLYFAPSANSLFASTAPASLRGTLTGTYTLSMFFGSIISGRLGGLYETLSPTAFWCIHAALAALGGLWLWSSGSHLRKHSLISNDGKPHHAAAPVDVA</sequence>
<keyword evidence="7 8" id="KW-0472">Membrane</keyword>
<dbReference type="InterPro" id="IPR005279">
    <property type="entry name" value="Dipep/tripep_permease"/>
</dbReference>
<proteinExistence type="predicted"/>
<keyword evidence="5" id="KW-0653">Protein transport</keyword>
<feature type="transmembrane region" description="Helical" evidence="8">
    <location>
        <begin position="197"/>
        <end position="220"/>
    </location>
</feature>
<gene>
    <name evidence="10" type="ORF">FHS74_002693</name>
</gene>
<feature type="transmembrane region" description="Helical" evidence="8">
    <location>
        <begin position="418"/>
        <end position="436"/>
    </location>
</feature>
<feature type="transmembrane region" description="Helical" evidence="8">
    <location>
        <begin position="351"/>
        <end position="370"/>
    </location>
</feature>
<dbReference type="Proteomes" id="UP000539175">
    <property type="component" value="Unassembled WGS sequence"/>
</dbReference>
<evidence type="ECO:0000256" key="7">
    <source>
        <dbReference type="ARBA" id="ARBA00023136"/>
    </source>
</evidence>
<feature type="transmembrane region" description="Helical" evidence="8">
    <location>
        <begin position="82"/>
        <end position="100"/>
    </location>
</feature>
<feature type="transmembrane region" description="Helical" evidence="8">
    <location>
        <begin position="324"/>
        <end position="345"/>
    </location>
</feature>
<name>A0A7X0ECX4_9PROT</name>
<dbReference type="Gene3D" id="1.20.1250.20">
    <property type="entry name" value="MFS general substrate transporter like domains"/>
    <property type="match status" value="2"/>
</dbReference>
<dbReference type="SUPFAM" id="SSF103473">
    <property type="entry name" value="MFS general substrate transporter"/>
    <property type="match status" value="1"/>
</dbReference>
<keyword evidence="11" id="KW-1185">Reference proteome</keyword>
<evidence type="ECO:0000313" key="10">
    <source>
        <dbReference type="EMBL" id="MBB6252133.1"/>
    </source>
</evidence>
<keyword evidence="4 8" id="KW-0812">Transmembrane</keyword>
<dbReference type="NCBIfam" id="TIGR00924">
    <property type="entry name" value="yjdL_sub1_fam"/>
    <property type="match status" value="1"/>
</dbReference>
<dbReference type="EMBL" id="JACIIZ010000006">
    <property type="protein sequence ID" value="MBB6252133.1"/>
    <property type="molecule type" value="Genomic_DNA"/>
</dbReference>
<evidence type="ECO:0000256" key="3">
    <source>
        <dbReference type="ARBA" id="ARBA00022475"/>
    </source>
</evidence>
<evidence type="ECO:0000256" key="1">
    <source>
        <dbReference type="ARBA" id="ARBA00004651"/>
    </source>
</evidence>
<feature type="transmembrane region" description="Helical" evidence="8">
    <location>
        <begin position="391"/>
        <end position="412"/>
    </location>
</feature>
<keyword evidence="2" id="KW-0813">Transport</keyword>
<keyword evidence="5" id="KW-0571">Peptide transport</keyword>
<protein>
    <submittedName>
        <fullName evidence="10">POT family proton-dependent oligopeptide transporter</fullName>
    </submittedName>
</protein>
<feature type="transmembrane region" description="Helical" evidence="8">
    <location>
        <begin position="112"/>
        <end position="145"/>
    </location>
</feature>
<evidence type="ECO:0000256" key="8">
    <source>
        <dbReference type="SAM" id="Phobius"/>
    </source>
</evidence>
<dbReference type="PANTHER" id="PTHR23517">
    <property type="entry name" value="RESISTANCE PROTEIN MDTM, PUTATIVE-RELATED-RELATED"/>
    <property type="match status" value="1"/>
</dbReference>
<evidence type="ECO:0000256" key="2">
    <source>
        <dbReference type="ARBA" id="ARBA00022448"/>
    </source>
</evidence>
<dbReference type="InterPro" id="IPR020846">
    <property type="entry name" value="MFS_dom"/>
</dbReference>
<dbReference type="GO" id="GO:1904680">
    <property type="term" value="F:peptide transmembrane transporter activity"/>
    <property type="evidence" value="ECO:0007669"/>
    <property type="project" value="InterPro"/>
</dbReference>
<feature type="domain" description="Major facilitator superfamily (MFS) profile" evidence="9">
    <location>
        <begin position="39"/>
        <end position="443"/>
    </location>
</feature>
<dbReference type="GO" id="GO:0015833">
    <property type="term" value="P:peptide transport"/>
    <property type="evidence" value="ECO:0007669"/>
    <property type="project" value="UniProtKB-KW"/>
</dbReference>
<dbReference type="RefSeq" id="WP_184801155.1">
    <property type="nucleotide sequence ID" value="NZ_JACIIZ010000006.1"/>
</dbReference>
<evidence type="ECO:0000313" key="11">
    <source>
        <dbReference type="Proteomes" id="UP000539175"/>
    </source>
</evidence>
<dbReference type="AlphaFoldDB" id="A0A7X0ECX4"/>
<dbReference type="PROSITE" id="PS50850">
    <property type="entry name" value="MFS"/>
    <property type="match status" value="1"/>
</dbReference>
<evidence type="ECO:0000256" key="4">
    <source>
        <dbReference type="ARBA" id="ARBA00022692"/>
    </source>
</evidence>
<dbReference type="CDD" id="cd17346">
    <property type="entry name" value="MFS_DtpA_like"/>
    <property type="match status" value="1"/>
</dbReference>
<evidence type="ECO:0000259" key="9">
    <source>
        <dbReference type="PROSITE" id="PS50850"/>
    </source>
</evidence>
<dbReference type="InterPro" id="IPR050171">
    <property type="entry name" value="MFS_Transporters"/>
</dbReference>
<dbReference type="PANTHER" id="PTHR23517:SF15">
    <property type="entry name" value="PROTON-DEPENDENT OLIGOPEPTIDE FAMILY TRANSPORT PROTEIN"/>
    <property type="match status" value="1"/>
</dbReference>
<feature type="transmembrane region" description="Helical" evidence="8">
    <location>
        <begin position="166"/>
        <end position="185"/>
    </location>
</feature>
<keyword evidence="6 8" id="KW-1133">Transmembrane helix</keyword>
<keyword evidence="3" id="KW-1003">Cell membrane</keyword>
<reference evidence="10 11" key="1">
    <citation type="submission" date="2020-08" db="EMBL/GenBank/DDBJ databases">
        <title>Genomic Encyclopedia of Type Strains, Phase IV (KMG-IV): sequencing the most valuable type-strain genomes for metagenomic binning, comparative biology and taxonomic classification.</title>
        <authorList>
            <person name="Goeker M."/>
        </authorList>
    </citation>
    <scope>NUCLEOTIDE SEQUENCE [LARGE SCALE GENOMIC DNA]</scope>
    <source>
        <strain evidence="10 11">DSM 22198</strain>
    </source>
</reference>
<feature type="transmembrane region" description="Helical" evidence="8">
    <location>
        <begin position="288"/>
        <end position="308"/>
    </location>
</feature>